<proteinExistence type="predicted"/>
<organism evidence="2 3">
    <name type="scientific">Novipirellula galeiformis</name>
    <dbReference type="NCBI Taxonomy" id="2528004"/>
    <lineage>
        <taxon>Bacteria</taxon>
        <taxon>Pseudomonadati</taxon>
        <taxon>Planctomycetota</taxon>
        <taxon>Planctomycetia</taxon>
        <taxon>Pirellulales</taxon>
        <taxon>Pirellulaceae</taxon>
        <taxon>Novipirellula</taxon>
    </lineage>
</organism>
<name>A0A5C6BZ57_9BACT</name>
<evidence type="ECO:0000313" key="2">
    <source>
        <dbReference type="EMBL" id="TWU17138.1"/>
    </source>
</evidence>
<evidence type="ECO:0008006" key="4">
    <source>
        <dbReference type="Google" id="ProtNLM"/>
    </source>
</evidence>
<protein>
    <recommendedName>
        <fullName evidence="4">General secretion pathway protein K</fullName>
    </recommendedName>
</protein>
<dbReference type="PANTHER" id="PTHR38831">
    <property type="entry name" value="TYPE II SECRETION SYSTEM PROTEIN K"/>
    <property type="match status" value="1"/>
</dbReference>
<gene>
    <name evidence="2" type="ORF">Pla52o_54770</name>
</gene>
<keyword evidence="3" id="KW-1185">Reference proteome</keyword>
<feature type="region of interest" description="Disordered" evidence="1">
    <location>
        <begin position="344"/>
        <end position="364"/>
    </location>
</feature>
<feature type="compositionally biased region" description="Polar residues" evidence="1">
    <location>
        <begin position="408"/>
        <end position="420"/>
    </location>
</feature>
<dbReference type="AlphaFoldDB" id="A0A5C6BZ57"/>
<dbReference type="PANTHER" id="PTHR38831:SF2">
    <property type="entry name" value="TYPE II SECRETION SYSTEM PROTEIN K"/>
    <property type="match status" value="1"/>
</dbReference>
<dbReference type="GO" id="GO:0009306">
    <property type="term" value="P:protein secretion"/>
    <property type="evidence" value="ECO:0007669"/>
    <property type="project" value="InterPro"/>
</dbReference>
<evidence type="ECO:0000256" key="1">
    <source>
        <dbReference type="SAM" id="MobiDB-lite"/>
    </source>
</evidence>
<evidence type="ECO:0000313" key="3">
    <source>
        <dbReference type="Proteomes" id="UP000316304"/>
    </source>
</evidence>
<dbReference type="InterPro" id="IPR005628">
    <property type="entry name" value="GspK"/>
</dbReference>
<dbReference type="Proteomes" id="UP000316304">
    <property type="component" value="Unassembled WGS sequence"/>
</dbReference>
<accession>A0A5C6BZ57</accession>
<reference evidence="2 3" key="1">
    <citation type="submission" date="2019-02" db="EMBL/GenBank/DDBJ databases">
        <title>Deep-cultivation of Planctomycetes and their phenomic and genomic characterization uncovers novel biology.</title>
        <authorList>
            <person name="Wiegand S."/>
            <person name="Jogler M."/>
            <person name="Boedeker C."/>
            <person name="Pinto D."/>
            <person name="Vollmers J."/>
            <person name="Rivas-Marin E."/>
            <person name="Kohn T."/>
            <person name="Peeters S.H."/>
            <person name="Heuer A."/>
            <person name="Rast P."/>
            <person name="Oberbeckmann S."/>
            <person name="Bunk B."/>
            <person name="Jeske O."/>
            <person name="Meyerdierks A."/>
            <person name="Storesund J.E."/>
            <person name="Kallscheuer N."/>
            <person name="Luecker S."/>
            <person name="Lage O.M."/>
            <person name="Pohl T."/>
            <person name="Merkel B.J."/>
            <person name="Hornburger P."/>
            <person name="Mueller R.-W."/>
            <person name="Bruemmer F."/>
            <person name="Labrenz M."/>
            <person name="Spormann A.M."/>
            <person name="Op Den Camp H."/>
            <person name="Overmann J."/>
            <person name="Amann R."/>
            <person name="Jetten M.S.M."/>
            <person name="Mascher T."/>
            <person name="Medema M.H."/>
            <person name="Devos D.P."/>
            <person name="Kaster A.-K."/>
            <person name="Ovreas L."/>
            <person name="Rohde M."/>
            <person name="Galperin M.Y."/>
            <person name="Jogler C."/>
        </authorList>
    </citation>
    <scope>NUCLEOTIDE SEQUENCE [LARGE SCALE GENOMIC DNA]</scope>
    <source>
        <strain evidence="2 3">Pla52o</strain>
    </source>
</reference>
<dbReference type="EMBL" id="SJPT01000015">
    <property type="protein sequence ID" value="TWU17138.1"/>
    <property type="molecule type" value="Genomic_DNA"/>
</dbReference>
<dbReference type="RefSeq" id="WP_146597378.1">
    <property type="nucleotide sequence ID" value="NZ_SJPT01000015.1"/>
</dbReference>
<dbReference type="GO" id="GO:0016020">
    <property type="term" value="C:membrane"/>
    <property type="evidence" value="ECO:0007669"/>
    <property type="project" value="InterPro"/>
</dbReference>
<sequence length="574" mass="62219">MLARNPNHGACKRRRGMALLVVMVLTMLIALGAYRYSFTMQSQYRVTRVHEEQVQAKLAALSGLELAASLLETSPTQRANRGGVQSNSPLFQHVPVEASANESESTGDTNLWHVSVVSPRNLASDANGGGVDSTAAGAIGGDAANSPLRFGLENESAKLHLPTLLQWERQFPGHARATLMRLPGATAELIDAWLRRLGVARRDGSATGESRLLDRLENAAPAVDQQASADALRFHWLGGDLNQNYRLDPLELHWAARMMSEGESAAGSSSLGGGGSTSESQLPLAWQRYLTWHSGQRNESAAGEPRLYLNEDNLTTLHQRLLQVWPLEWANYVIAVRQYGLGGSNTQPTGDSSSDTSEVSGTNWSPDFSLPAKYSLVSVLDLVEARIEVPATESTTESESAARDASGKKQTLPNPFTSDISTSRDYLGRLLNESTVDLAPILEGRVDVTEAPVEVLAGVPGIDLALAQAIVRQRPTTEGATVSKASESIAWMLEAGLVDRSRLKQLEPYLTSRSDVYSLQAVGYRDAVSPVCRCTAIIDARQIPAQITNPQYWHPWDRGFSIETFSLTPVANPL</sequence>
<comment type="caution">
    <text evidence="2">The sequence shown here is derived from an EMBL/GenBank/DDBJ whole genome shotgun (WGS) entry which is preliminary data.</text>
</comment>
<feature type="region of interest" description="Disordered" evidence="1">
    <location>
        <begin position="391"/>
        <end position="420"/>
    </location>
</feature>
<dbReference type="OrthoDB" id="260436at2"/>